<comment type="pathway">
    <text evidence="10 11">Cell wall biogenesis; peptidoglycan biosynthesis.</text>
</comment>
<keyword evidence="7 10" id="KW-0573">Peptidoglycan synthesis</keyword>
<protein>
    <recommendedName>
        <fullName evidence="10 11">UDP-N-acetylmuramoyl-tripeptide--D-alanyl-D-alanine ligase</fullName>
        <ecNumber evidence="10 11">6.3.2.10</ecNumber>
    </recommendedName>
    <alternativeName>
        <fullName evidence="10">D-alanyl-D-alanine-adding enzyme</fullName>
    </alternativeName>
</protein>
<evidence type="ECO:0000256" key="4">
    <source>
        <dbReference type="ARBA" id="ARBA00022741"/>
    </source>
</evidence>
<dbReference type="EMBL" id="AP024238">
    <property type="protein sequence ID" value="BCO29250.1"/>
    <property type="molecule type" value="Genomic_DNA"/>
</dbReference>
<evidence type="ECO:0000256" key="11">
    <source>
        <dbReference type="RuleBase" id="RU004136"/>
    </source>
</evidence>
<dbReference type="EC" id="6.3.2.10" evidence="10 11"/>
<dbReference type="InterPro" id="IPR051046">
    <property type="entry name" value="MurCDEF_CellWall_CoF430Synth"/>
</dbReference>
<evidence type="ECO:0000256" key="1">
    <source>
        <dbReference type="ARBA" id="ARBA00022490"/>
    </source>
</evidence>
<dbReference type="SUPFAM" id="SSF53623">
    <property type="entry name" value="MurD-like peptide ligases, catalytic domain"/>
    <property type="match status" value="1"/>
</dbReference>
<dbReference type="InterPro" id="IPR035911">
    <property type="entry name" value="MurE/MurF_N"/>
</dbReference>
<dbReference type="InterPro" id="IPR005863">
    <property type="entry name" value="UDP-N-AcMur_synth"/>
</dbReference>
<evidence type="ECO:0000256" key="7">
    <source>
        <dbReference type="ARBA" id="ARBA00022984"/>
    </source>
</evidence>
<dbReference type="InterPro" id="IPR013221">
    <property type="entry name" value="Mur_ligase_cen"/>
</dbReference>
<dbReference type="Pfam" id="PF08245">
    <property type="entry name" value="Mur_ligase_M"/>
    <property type="match status" value="1"/>
</dbReference>
<evidence type="ECO:0000259" key="12">
    <source>
        <dbReference type="Pfam" id="PF01225"/>
    </source>
</evidence>
<evidence type="ECO:0000259" key="13">
    <source>
        <dbReference type="Pfam" id="PF02875"/>
    </source>
</evidence>
<feature type="domain" description="Mur ligase N-terminal catalytic" evidence="12">
    <location>
        <begin position="31"/>
        <end position="106"/>
    </location>
</feature>
<dbReference type="InterPro" id="IPR004101">
    <property type="entry name" value="Mur_ligase_C"/>
</dbReference>
<evidence type="ECO:0000313" key="15">
    <source>
        <dbReference type="EMBL" id="BCO29250.1"/>
    </source>
</evidence>
<keyword evidence="5 10" id="KW-0067">ATP-binding</keyword>
<reference evidence="15 16" key="1">
    <citation type="journal article" date="2021" name="Microbiol. Spectr.">
        <title>A Single Bacterium Capable of Oxidation and Reduction of Iron at Circumneutral pH.</title>
        <authorList>
            <person name="Kato S."/>
            <person name="Ohkuma M."/>
        </authorList>
    </citation>
    <scope>NUCLEOTIDE SEQUENCE [LARGE SCALE GENOMIC DNA]</scope>
    <source>
        <strain evidence="15 16">MIZ03</strain>
    </source>
</reference>
<sequence>MSAMMTMAQIGSWLAQAQPVNLGADQAGVQIHRVHTDTRSIEPGDLFVALRGERFDANDFLAEAQRQGAVAAICQGDTAAAKLAQAGLPGWVVPDAKLALAQLATTWRAQFSLPLIAVTGSNGKTTVTQMIASILRTWQGEASLATQGNLNNDIGVPLTVLRLRAQHRVAVVELGMNHPGEIATLAAIAQPTVALVNNAQREHLEFMGSVASVAQENGSVINALPADGVAVFPLDDAYSALWSHTAGSRQQVRFATDAANHPNLSVTQAVWADAAWQVSASTPAGTLTYRLHIAGEHNVKNSLAACACALAAGAPLSTIAAGLQAFEPVKGRSRARLIQLDGRAVTLVDDTYNANPDSVRAAIDVLAALPAPRLLVLGDMGEVGNQGPEFHREALQLAVQKNIEKVLVMGSASAQAAMNFDDIEVHSEMTDLQTAVLSALPGITSVLVKGSRFMKMERVVDAICAKADKEPAAC</sequence>
<feature type="domain" description="Mur ligase central" evidence="14">
    <location>
        <begin position="118"/>
        <end position="309"/>
    </location>
</feature>
<keyword evidence="16" id="KW-1185">Reference proteome</keyword>
<keyword evidence="9 10" id="KW-0961">Cell wall biogenesis/degradation</keyword>
<gene>
    <name evidence="10" type="primary">murF</name>
    <name evidence="15" type="ORF">MIZ03_4165</name>
</gene>
<evidence type="ECO:0000313" key="16">
    <source>
        <dbReference type="Proteomes" id="UP000824366"/>
    </source>
</evidence>
<comment type="subcellular location">
    <subcellularLocation>
        <location evidence="10 11">Cytoplasm</location>
    </subcellularLocation>
</comment>
<dbReference type="GO" id="GO:0016874">
    <property type="term" value="F:ligase activity"/>
    <property type="evidence" value="ECO:0007669"/>
    <property type="project" value="UniProtKB-KW"/>
</dbReference>
<evidence type="ECO:0000256" key="8">
    <source>
        <dbReference type="ARBA" id="ARBA00023306"/>
    </source>
</evidence>
<dbReference type="Proteomes" id="UP000824366">
    <property type="component" value="Chromosome"/>
</dbReference>
<dbReference type="InterPro" id="IPR000713">
    <property type="entry name" value="Mur_ligase_N"/>
</dbReference>
<keyword evidence="8 10" id="KW-0131">Cell cycle</keyword>
<comment type="catalytic activity">
    <reaction evidence="10 11">
        <text>D-alanyl-D-alanine + UDP-N-acetyl-alpha-D-muramoyl-L-alanyl-gamma-D-glutamyl-meso-2,6-diaminopimelate + ATP = UDP-N-acetyl-alpha-D-muramoyl-L-alanyl-gamma-D-glutamyl-meso-2,6-diaminopimeloyl-D-alanyl-D-alanine + ADP + phosphate + H(+)</text>
        <dbReference type="Rhea" id="RHEA:28374"/>
        <dbReference type="ChEBI" id="CHEBI:15378"/>
        <dbReference type="ChEBI" id="CHEBI:30616"/>
        <dbReference type="ChEBI" id="CHEBI:43474"/>
        <dbReference type="ChEBI" id="CHEBI:57822"/>
        <dbReference type="ChEBI" id="CHEBI:61386"/>
        <dbReference type="ChEBI" id="CHEBI:83905"/>
        <dbReference type="ChEBI" id="CHEBI:456216"/>
        <dbReference type="EC" id="6.3.2.10"/>
    </reaction>
</comment>
<dbReference type="Gene3D" id="3.90.190.20">
    <property type="entry name" value="Mur ligase, C-terminal domain"/>
    <property type="match status" value="1"/>
</dbReference>
<dbReference type="HAMAP" id="MF_02019">
    <property type="entry name" value="MurF"/>
    <property type="match status" value="1"/>
</dbReference>
<keyword evidence="4 10" id="KW-0547">Nucleotide-binding</keyword>
<dbReference type="PANTHER" id="PTHR43024">
    <property type="entry name" value="UDP-N-ACETYLMURAMOYL-TRIPEPTIDE--D-ALANYL-D-ALANINE LIGASE"/>
    <property type="match status" value="1"/>
</dbReference>
<dbReference type="PANTHER" id="PTHR43024:SF1">
    <property type="entry name" value="UDP-N-ACETYLMURAMOYL-TRIPEPTIDE--D-ALANYL-D-ALANINE LIGASE"/>
    <property type="match status" value="1"/>
</dbReference>
<keyword evidence="6 10" id="KW-0133">Cell shape</keyword>
<dbReference type="SUPFAM" id="SSF63418">
    <property type="entry name" value="MurE/MurF N-terminal domain"/>
    <property type="match status" value="1"/>
</dbReference>
<dbReference type="Pfam" id="PF02875">
    <property type="entry name" value="Mur_ligase_C"/>
    <property type="match status" value="1"/>
</dbReference>
<dbReference type="InterPro" id="IPR036565">
    <property type="entry name" value="Mur-like_cat_sf"/>
</dbReference>
<accession>A0ABM7MSE0</accession>
<dbReference type="SUPFAM" id="SSF53244">
    <property type="entry name" value="MurD-like peptide ligases, peptide-binding domain"/>
    <property type="match status" value="1"/>
</dbReference>
<dbReference type="Gene3D" id="3.40.1390.10">
    <property type="entry name" value="MurE/MurF, N-terminal domain"/>
    <property type="match status" value="1"/>
</dbReference>
<evidence type="ECO:0000256" key="9">
    <source>
        <dbReference type="ARBA" id="ARBA00023316"/>
    </source>
</evidence>
<evidence type="ECO:0000256" key="5">
    <source>
        <dbReference type="ARBA" id="ARBA00022840"/>
    </source>
</evidence>
<keyword evidence="3 10" id="KW-0132">Cell division</keyword>
<proteinExistence type="inferred from homology"/>
<evidence type="ECO:0000259" key="14">
    <source>
        <dbReference type="Pfam" id="PF08245"/>
    </source>
</evidence>
<feature type="binding site" evidence="10">
    <location>
        <begin position="120"/>
        <end position="126"/>
    </location>
    <ligand>
        <name>ATP</name>
        <dbReference type="ChEBI" id="CHEBI:30616"/>
    </ligand>
</feature>
<dbReference type="NCBIfam" id="TIGR01143">
    <property type="entry name" value="murF"/>
    <property type="match status" value="1"/>
</dbReference>
<evidence type="ECO:0000256" key="10">
    <source>
        <dbReference type="HAMAP-Rule" id="MF_02019"/>
    </source>
</evidence>
<comment type="similarity">
    <text evidence="10">Belongs to the MurCDEF family. MurF subfamily.</text>
</comment>
<keyword evidence="2 10" id="KW-0436">Ligase</keyword>
<evidence type="ECO:0000256" key="2">
    <source>
        <dbReference type="ARBA" id="ARBA00022598"/>
    </source>
</evidence>
<dbReference type="InterPro" id="IPR036615">
    <property type="entry name" value="Mur_ligase_C_dom_sf"/>
</dbReference>
<keyword evidence="1 10" id="KW-0963">Cytoplasm</keyword>
<name>A0ABM7MSE0_9BURK</name>
<dbReference type="Gene3D" id="3.40.1190.10">
    <property type="entry name" value="Mur-like, catalytic domain"/>
    <property type="match status" value="1"/>
</dbReference>
<organism evidence="15 16">
    <name type="scientific">Rhodoferax lithotrophicus</name>
    <dbReference type="NCBI Taxonomy" id="2798804"/>
    <lineage>
        <taxon>Bacteria</taxon>
        <taxon>Pseudomonadati</taxon>
        <taxon>Pseudomonadota</taxon>
        <taxon>Betaproteobacteria</taxon>
        <taxon>Burkholderiales</taxon>
        <taxon>Comamonadaceae</taxon>
        <taxon>Rhodoferax</taxon>
    </lineage>
</organism>
<comment type="function">
    <text evidence="10 11">Involved in cell wall formation. Catalyzes the final step in the synthesis of UDP-N-acetylmuramoyl-pentapeptide, the precursor of murein.</text>
</comment>
<dbReference type="Pfam" id="PF01225">
    <property type="entry name" value="Mur_ligase"/>
    <property type="match status" value="1"/>
</dbReference>
<evidence type="ECO:0000256" key="3">
    <source>
        <dbReference type="ARBA" id="ARBA00022618"/>
    </source>
</evidence>
<feature type="domain" description="Mur ligase C-terminal" evidence="13">
    <location>
        <begin position="336"/>
        <end position="452"/>
    </location>
</feature>
<evidence type="ECO:0000256" key="6">
    <source>
        <dbReference type="ARBA" id="ARBA00022960"/>
    </source>
</evidence>